<protein>
    <submittedName>
        <fullName evidence="1">Membrane dipeptidase (Peptidase family M19)</fullName>
    </submittedName>
</protein>
<dbReference type="OrthoDB" id="611177at2"/>
<accession>A0A1I6HG63</accession>
<evidence type="ECO:0000313" key="2">
    <source>
        <dbReference type="Proteomes" id="UP000199534"/>
    </source>
</evidence>
<evidence type="ECO:0000313" key="1">
    <source>
        <dbReference type="EMBL" id="SFR53237.1"/>
    </source>
</evidence>
<proteinExistence type="predicted"/>
<dbReference type="STRING" id="400055.SAMN04490243_2687"/>
<dbReference type="SUPFAM" id="SSF51556">
    <property type="entry name" value="Metallo-dependent hydrolases"/>
    <property type="match status" value="1"/>
</dbReference>
<dbReference type="Gene3D" id="3.20.20.140">
    <property type="entry name" value="Metal-dependent hydrolases"/>
    <property type="match status" value="1"/>
</dbReference>
<keyword evidence="2" id="KW-1185">Reference proteome</keyword>
<reference evidence="1 2" key="1">
    <citation type="submission" date="2016-10" db="EMBL/GenBank/DDBJ databases">
        <authorList>
            <person name="de Groot N.N."/>
        </authorList>
    </citation>
    <scope>NUCLEOTIDE SEQUENCE [LARGE SCALE GENOMIC DNA]</scope>
    <source>
        <strain evidence="1 2">DSM 21019</strain>
    </source>
</reference>
<dbReference type="AlphaFoldDB" id="A0A1I6HG63"/>
<dbReference type="EMBL" id="FOYQ01000002">
    <property type="protein sequence ID" value="SFR53237.1"/>
    <property type="molecule type" value="Genomic_DNA"/>
</dbReference>
<organism evidence="1 2">
    <name type="scientific">Robiginitalea myxolifaciens</name>
    <dbReference type="NCBI Taxonomy" id="400055"/>
    <lineage>
        <taxon>Bacteria</taxon>
        <taxon>Pseudomonadati</taxon>
        <taxon>Bacteroidota</taxon>
        <taxon>Flavobacteriia</taxon>
        <taxon>Flavobacteriales</taxon>
        <taxon>Flavobacteriaceae</taxon>
        <taxon>Robiginitalea</taxon>
    </lineage>
</organism>
<name>A0A1I6HG63_9FLAO</name>
<dbReference type="RefSeq" id="WP_092983093.1">
    <property type="nucleotide sequence ID" value="NZ_FOYQ01000002.1"/>
</dbReference>
<dbReference type="InterPro" id="IPR032466">
    <property type="entry name" value="Metal_Hydrolase"/>
</dbReference>
<gene>
    <name evidence="1" type="ORF">SAMN04490243_2687</name>
</gene>
<dbReference type="Proteomes" id="UP000199534">
    <property type="component" value="Unassembled WGS sequence"/>
</dbReference>
<sequence length="570" mass="65183">MEKPIADLHCHPSLKPHLNPEIGSIWDYAENPTVDSVFRLVSIRKLVLRFATTNLALKTQSNLDSCYLGGNRLLFCSIYPFEREFLRPDRPFKRASALLRWTLQLLLKRRYKKKIDIKLLRLITGISAEEAGAFLDQIHTDGGHVNYMEDYLREYNYLIAAQGPRPKGALESSGAAIPEFKLVREFPQLPNPLNTSRLTGIITVEGVHGFGKYKLDDLRRKNSFEELSDAAQSDLRDSFRQNLLVVKDPRQTEFPPFFATFTHHFHNFLGGHAQSFGGLFQRVFNQQPGRKAGFSALGREVLELLLERGPNRARILIDTKHMAAELRKEFYAFIRKRRQQGDAIPIVSSHSAVNALPNLDAAISNNNSSSTDKRSYVSKFAINLTDEDIRETFDSDGLMGICMHDGRMPGKKFKRKLRAVRAYPEKAKRLYSQMFLTNVLQVVRVIASRIREQNPSAAETELQRAWDHVCLGSDNDGIVDPFNTYETAADLQDFRAKIVEALQTQDRPYMKDFRILSLPEEEPMPARLLSELMAGLSAEQVADRLFYGNTREFLRKYFTREYLYNLGPVV</sequence>